<keyword evidence="3" id="KW-0695">RNA-directed DNA polymerase</keyword>
<keyword evidence="1" id="KW-0175">Coiled coil</keyword>
<feature type="region of interest" description="Disordered" evidence="2">
    <location>
        <begin position="676"/>
        <end position="702"/>
    </location>
</feature>
<dbReference type="AlphaFoldDB" id="A0A6L2JM48"/>
<feature type="coiled-coil region" evidence="1">
    <location>
        <begin position="711"/>
        <end position="738"/>
    </location>
</feature>
<keyword evidence="3" id="KW-0808">Transferase</keyword>
<evidence type="ECO:0000313" key="3">
    <source>
        <dbReference type="EMBL" id="GEU37677.1"/>
    </source>
</evidence>
<feature type="compositionally biased region" description="Basic and acidic residues" evidence="2">
    <location>
        <begin position="869"/>
        <end position="879"/>
    </location>
</feature>
<sequence>MEPVSTQIVAAAKRSDLNGDSPSLTRSIKGVKTPYAPATVEEKLARKNELKVRRTLLMALLNEHHLKFNSYKNAKSLMEAIERRFRGNKESKKVQKTLLKRYQLEIHKETISQEDLNLKLLRSLPSKWKTHTLIWRNKPDLETLSMDDLYNNLKIYKAKVMGSSSTTQNAQNVAFMSFNNTNSTNKAVNTAHGVFAANSKTNASNLPNVGNRLKVVYGNVNYESQKIPTENRKESRECRAFKHQDNRNREAPRRTILVEDTTSNALVTQYSQQSDKSKTGLGYDSQGFDSPVLENQMNEKYNTCEGYHAVSPPYTGNFMPPKPDLVFADEHVVSESVTSLPDIAKNYLGKFKGKADEVLLVGYSVNRRGPEWLFDIDSLTISMNYKPVTAKNLTNHDTGIKIHDNAGQAGQEKASDHEYILLLSMPSLNTQSSDDKDAEAEDVDVHLYRSIIGSLMYLTASRPDIMFDVCACARFQVTPKTLHLYTVKIIFRYLKGQPKLGLWYPRDSPFDLEAFSNSDYAGASLNRKSTTGDGKKIIIIEASIRRDLRLDDAEGTTCLPNATIFEELARMCTMASAISCLTNNQKFNFSKYILDNMVKNLEAGVKFYMFPRFFQVFVNHQLGDMSHHKGIFVNLSLTKKVFANIKRVGTCFSREITLLFEAMMVQAPKKVGEIPTDTQDIPILTQPSSSQPQRKHKSRRKLSVLSLEQIKTNQAAKIKKLKKRVKKLEGKKKKRTHELKWLYKVGLTARVESSEEEEGLGDQKDASKQGMMADVDKDLFLINETTQDQGRINDKDLFGVNDLNGDEVIVDVTTSENVEQDTTVAKKDVSDAADEVVTSAESVEGITSATTPQISKDDVTLAQTLMEIKPSKPKEKRVTIQEPSEFRTISPSQPSQPL</sequence>
<protein>
    <submittedName>
        <fullName evidence="3">Ribonuclease H-like domain, reverse transcriptase, RNA-dependent DNA polymerase</fullName>
    </submittedName>
</protein>
<evidence type="ECO:0000256" key="2">
    <source>
        <dbReference type="SAM" id="MobiDB-lite"/>
    </source>
</evidence>
<reference evidence="3" key="1">
    <citation type="journal article" date="2019" name="Sci. Rep.">
        <title>Draft genome of Tanacetum cinerariifolium, the natural source of mosquito coil.</title>
        <authorList>
            <person name="Yamashiro T."/>
            <person name="Shiraishi A."/>
            <person name="Satake H."/>
            <person name="Nakayama K."/>
        </authorList>
    </citation>
    <scope>NUCLEOTIDE SEQUENCE</scope>
</reference>
<comment type="caution">
    <text evidence="3">The sequence shown here is derived from an EMBL/GenBank/DDBJ whole genome shotgun (WGS) entry which is preliminary data.</text>
</comment>
<evidence type="ECO:0000256" key="1">
    <source>
        <dbReference type="SAM" id="Coils"/>
    </source>
</evidence>
<dbReference type="GO" id="GO:0003964">
    <property type="term" value="F:RNA-directed DNA polymerase activity"/>
    <property type="evidence" value="ECO:0007669"/>
    <property type="project" value="UniProtKB-KW"/>
</dbReference>
<feature type="compositionally biased region" description="Basic residues" evidence="2">
    <location>
        <begin position="693"/>
        <end position="702"/>
    </location>
</feature>
<accession>A0A6L2JM48</accession>
<organism evidence="3">
    <name type="scientific">Tanacetum cinerariifolium</name>
    <name type="common">Dalmatian daisy</name>
    <name type="synonym">Chrysanthemum cinerariifolium</name>
    <dbReference type="NCBI Taxonomy" id="118510"/>
    <lineage>
        <taxon>Eukaryota</taxon>
        <taxon>Viridiplantae</taxon>
        <taxon>Streptophyta</taxon>
        <taxon>Embryophyta</taxon>
        <taxon>Tracheophyta</taxon>
        <taxon>Spermatophyta</taxon>
        <taxon>Magnoliopsida</taxon>
        <taxon>eudicotyledons</taxon>
        <taxon>Gunneridae</taxon>
        <taxon>Pentapetalae</taxon>
        <taxon>asterids</taxon>
        <taxon>campanulids</taxon>
        <taxon>Asterales</taxon>
        <taxon>Asteraceae</taxon>
        <taxon>Asteroideae</taxon>
        <taxon>Anthemideae</taxon>
        <taxon>Anthemidinae</taxon>
        <taxon>Tanacetum</taxon>
    </lineage>
</organism>
<dbReference type="PANTHER" id="PTHR11439">
    <property type="entry name" value="GAG-POL-RELATED RETROTRANSPOSON"/>
    <property type="match status" value="1"/>
</dbReference>
<gene>
    <name evidence="3" type="ORF">Tci_009655</name>
</gene>
<dbReference type="PANTHER" id="PTHR11439:SF495">
    <property type="entry name" value="REVERSE TRANSCRIPTASE, RNA-DEPENDENT DNA POLYMERASE-RELATED"/>
    <property type="match status" value="1"/>
</dbReference>
<name>A0A6L2JM48_TANCI</name>
<proteinExistence type="predicted"/>
<feature type="region of interest" description="Disordered" evidence="2">
    <location>
        <begin position="867"/>
        <end position="898"/>
    </location>
</feature>
<feature type="compositionally biased region" description="Polar residues" evidence="2">
    <location>
        <begin position="887"/>
        <end position="898"/>
    </location>
</feature>
<keyword evidence="3" id="KW-0548">Nucleotidyltransferase</keyword>
<dbReference type="EMBL" id="BKCJ010000958">
    <property type="protein sequence ID" value="GEU37677.1"/>
    <property type="molecule type" value="Genomic_DNA"/>
</dbReference>